<dbReference type="KEGG" id="lamb:KBB96_03885"/>
<name>A0A975J0Z8_9BACT</name>
<dbReference type="InterPro" id="IPR014284">
    <property type="entry name" value="RNA_pol_sigma-70_dom"/>
</dbReference>
<dbReference type="EMBL" id="CP073100">
    <property type="protein sequence ID" value="QUE52033.1"/>
    <property type="molecule type" value="Genomic_DNA"/>
</dbReference>
<dbReference type="InterPro" id="IPR046531">
    <property type="entry name" value="DUF6596"/>
</dbReference>
<sequence length="423" mass="46788">MSQPASEIPRLTDHLFRHEAGKLVSALTGIFGIHRLQLAEDVVQEAMVRALQTWPYHGIPDNPAAWLMQTAKRRALDLIRREKFFHDKLPEITASLEQWPDSGEETPRFEDEIKDGRLRLMFACCHPDIPQDAQTALALKTLCAFSPAEIASAFLTTEAAIAKRLTRARQRIAEAGIPFEIPAGEELSPRLDGVLRILYLLFNEGYSASNGDSVIRAELCHEAIRLADALIQHPAAAHPRMHALLALMLLSAARLPAREDLQGNILLLRDQDRSLWDRGMIGRGLRHLALAARGDEVTEYHLQAGIAAIHSTAPDAASTHWPGILAHYDRWLTISDSPVVALNRAVASAEVHGAEAGIAALEPIWKSGQLERYYLLHAVLGDFQERLGDQEAAAASFTRALQLTAVKAEQLFLTDRLRACLVK</sequence>
<dbReference type="Pfam" id="PF04542">
    <property type="entry name" value="Sigma70_r2"/>
    <property type="match status" value="1"/>
</dbReference>
<dbReference type="GO" id="GO:0016987">
    <property type="term" value="F:sigma factor activity"/>
    <property type="evidence" value="ECO:0007669"/>
    <property type="project" value="InterPro"/>
</dbReference>
<evidence type="ECO:0000313" key="5">
    <source>
        <dbReference type="Proteomes" id="UP000676169"/>
    </source>
</evidence>
<dbReference type="PANTHER" id="PTHR47756:SF2">
    <property type="entry name" value="BLL6612 PROTEIN"/>
    <property type="match status" value="1"/>
</dbReference>
<dbReference type="InterPro" id="IPR013249">
    <property type="entry name" value="RNA_pol_sigma70_r4_t2"/>
</dbReference>
<dbReference type="NCBIfam" id="TIGR02937">
    <property type="entry name" value="sigma70-ECF"/>
    <property type="match status" value="1"/>
</dbReference>
<evidence type="ECO:0000259" key="2">
    <source>
        <dbReference type="Pfam" id="PF08281"/>
    </source>
</evidence>
<protein>
    <submittedName>
        <fullName evidence="4">Sigma-70 family RNA polymerase sigma factor</fullName>
    </submittedName>
</protein>
<dbReference type="PANTHER" id="PTHR47756">
    <property type="entry name" value="BLL6612 PROTEIN-RELATED"/>
    <property type="match status" value="1"/>
</dbReference>
<organism evidence="4 5">
    <name type="scientific">Luteolibacter ambystomatis</name>
    <dbReference type="NCBI Taxonomy" id="2824561"/>
    <lineage>
        <taxon>Bacteria</taxon>
        <taxon>Pseudomonadati</taxon>
        <taxon>Verrucomicrobiota</taxon>
        <taxon>Verrucomicrobiia</taxon>
        <taxon>Verrucomicrobiales</taxon>
        <taxon>Verrucomicrobiaceae</taxon>
        <taxon>Luteolibacter</taxon>
    </lineage>
</organism>
<dbReference type="SUPFAM" id="SSF88946">
    <property type="entry name" value="Sigma2 domain of RNA polymerase sigma factors"/>
    <property type="match status" value="1"/>
</dbReference>
<dbReference type="InterPro" id="IPR007627">
    <property type="entry name" value="RNA_pol_sigma70_r2"/>
</dbReference>
<gene>
    <name evidence="4" type="ORF">KBB96_03885</name>
</gene>
<feature type="domain" description="RNA polymerase sigma-70 region 2" evidence="1">
    <location>
        <begin position="16"/>
        <end position="83"/>
    </location>
</feature>
<dbReference type="Gene3D" id="1.10.1740.10">
    <property type="match status" value="1"/>
</dbReference>
<proteinExistence type="predicted"/>
<dbReference type="SUPFAM" id="SSF88659">
    <property type="entry name" value="Sigma3 and sigma4 domains of RNA polymerase sigma factors"/>
    <property type="match status" value="1"/>
</dbReference>
<dbReference type="Proteomes" id="UP000676169">
    <property type="component" value="Chromosome"/>
</dbReference>
<feature type="domain" description="RNA polymerase sigma factor 70 region 4 type 2" evidence="2">
    <location>
        <begin position="122"/>
        <end position="172"/>
    </location>
</feature>
<keyword evidence="5" id="KW-1185">Reference proteome</keyword>
<dbReference type="InterPro" id="IPR013325">
    <property type="entry name" value="RNA_pol_sigma_r2"/>
</dbReference>
<evidence type="ECO:0000259" key="1">
    <source>
        <dbReference type="Pfam" id="PF04542"/>
    </source>
</evidence>
<dbReference type="GO" id="GO:0006352">
    <property type="term" value="P:DNA-templated transcription initiation"/>
    <property type="evidence" value="ECO:0007669"/>
    <property type="project" value="InterPro"/>
</dbReference>
<dbReference type="RefSeq" id="WP_211632500.1">
    <property type="nucleotide sequence ID" value="NZ_CP073100.1"/>
</dbReference>
<dbReference type="InterPro" id="IPR013324">
    <property type="entry name" value="RNA_pol_sigma_r3/r4-like"/>
</dbReference>
<accession>A0A975J0Z8</accession>
<evidence type="ECO:0000313" key="4">
    <source>
        <dbReference type="EMBL" id="QUE52033.1"/>
    </source>
</evidence>
<feature type="domain" description="DUF6596" evidence="3">
    <location>
        <begin position="190"/>
        <end position="291"/>
    </location>
</feature>
<dbReference type="Pfam" id="PF20239">
    <property type="entry name" value="DUF6596"/>
    <property type="match status" value="1"/>
</dbReference>
<dbReference type="AlphaFoldDB" id="A0A975J0Z8"/>
<reference evidence="4" key="1">
    <citation type="submission" date="2021-04" db="EMBL/GenBank/DDBJ databases">
        <title>Luteolibacter sp. 32A isolated from the skin of an Anderson's salamander (Ambystoma andersonii).</title>
        <authorList>
            <person name="Spergser J."/>
            <person name="Busse H.-J."/>
        </authorList>
    </citation>
    <scope>NUCLEOTIDE SEQUENCE</scope>
    <source>
        <strain evidence="4">32A</strain>
    </source>
</reference>
<dbReference type="Pfam" id="PF08281">
    <property type="entry name" value="Sigma70_r4_2"/>
    <property type="match status" value="1"/>
</dbReference>
<evidence type="ECO:0000259" key="3">
    <source>
        <dbReference type="Pfam" id="PF20239"/>
    </source>
</evidence>
<dbReference type="GO" id="GO:0003677">
    <property type="term" value="F:DNA binding"/>
    <property type="evidence" value="ECO:0007669"/>
    <property type="project" value="InterPro"/>
</dbReference>